<keyword evidence="7 11" id="KW-0472">Membrane</keyword>
<feature type="domain" description="Flagellar M-ring C-terminal" evidence="13">
    <location>
        <begin position="254"/>
        <end position="405"/>
    </location>
</feature>
<feature type="region of interest" description="Disordered" evidence="10">
    <location>
        <begin position="302"/>
        <end position="338"/>
    </location>
</feature>
<evidence type="ECO:0000256" key="7">
    <source>
        <dbReference type="ARBA" id="ARBA00023136"/>
    </source>
</evidence>
<dbReference type="InterPro" id="IPR043427">
    <property type="entry name" value="YscJ/FliF"/>
</dbReference>
<dbReference type="GO" id="GO:0071973">
    <property type="term" value="P:bacterial-type flagellum-dependent cell motility"/>
    <property type="evidence" value="ECO:0007669"/>
    <property type="project" value="InterPro"/>
</dbReference>
<keyword evidence="14" id="KW-0282">Flagellum</keyword>
<feature type="transmembrane region" description="Helical" evidence="11">
    <location>
        <begin position="25"/>
        <end position="45"/>
    </location>
</feature>
<evidence type="ECO:0000256" key="8">
    <source>
        <dbReference type="ARBA" id="ARBA00023143"/>
    </source>
</evidence>
<evidence type="ECO:0000256" key="4">
    <source>
        <dbReference type="ARBA" id="ARBA00022475"/>
    </source>
</evidence>
<evidence type="ECO:0000256" key="11">
    <source>
        <dbReference type="SAM" id="Phobius"/>
    </source>
</evidence>
<evidence type="ECO:0000313" key="15">
    <source>
        <dbReference type="Proteomes" id="UP000264445"/>
    </source>
</evidence>
<dbReference type="GO" id="GO:0005886">
    <property type="term" value="C:plasma membrane"/>
    <property type="evidence" value="ECO:0007669"/>
    <property type="project" value="UniProtKB-SubCell"/>
</dbReference>
<dbReference type="Pfam" id="PF08345">
    <property type="entry name" value="YscJ_FliF_C"/>
    <property type="match status" value="1"/>
</dbReference>
<evidence type="ECO:0000313" key="14">
    <source>
        <dbReference type="EMBL" id="HBT49424.1"/>
    </source>
</evidence>
<evidence type="ECO:0000256" key="5">
    <source>
        <dbReference type="ARBA" id="ARBA00022692"/>
    </source>
</evidence>
<dbReference type="RefSeq" id="WP_278429084.1">
    <property type="nucleotide sequence ID" value="NZ_DOLB01000096.1"/>
</dbReference>
<dbReference type="PIRSF" id="PIRSF004862">
    <property type="entry name" value="FliF"/>
    <property type="match status" value="1"/>
</dbReference>
<comment type="caution">
    <text evidence="14">The sequence shown here is derived from an EMBL/GenBank/DDBJ whole genome shotgun (WGS) entry which is preliminary data.</text>
</comment>
<dbReference type="Gene3D" id="3.30.300.30">
    <property type="match status" value="1"/>
</dbReference>
<keyword evidence="6 11" id="KW-1133">Transmembrane helix</keyword>
<evidence type="ECO:0000259" key="13">
    <source>
        <dbReference type="Pfam" id="PF08345"/>
    </source>
</evidence>
<comment type="subcellular location">
    <subcellularLocation>
        <location evidence="1 9">Bacterial flagellum basal body</location>
    </subcellularLocation>
    <subcellularLocation>
        <location evidence="2">Cell membrane</location>
        <topology evidence="2">Multi-pass membrane protein</topology>
    </subcellularLocation>
</comment>
<dbReference type="Proteomes" id="UP000264445">
    <property type="component" value="Unassembled WGS sequence"/>
</dbReference>
<dbReference type="PANTHER" id="PTHR30046:SF0">
    <property type="entry name" value="FLAGELLAR M-RING PROTEIN"/>
    <property type="match status" value="1"/>
</dbReference>
<protein>
    <recommendedName>
        <fullName evidence="9">Flagellar M-ring protein</fullName>
    </recommendedName>
</protein>
<dbReference type="InterPro" id="IPR045851">
    <property type="entry name" value="AMP-bd_C_sf"/>
</dbReference>
<dbReference type="GO" id="GO:0003774">
    <property type="term" value="F:cytoskeletal motor activity"/>
    <property type="evidence" value="ECO:0007669"/>
    <property type="project" value="InterPro"/>
</dbReference>
<evidence type="ECO:0000256" key="2">
    <source>
        <dbReference type="ARBA" id="ARBA00004651"/>
    </source>
</evidence>
<comment type="function">
    <text evidence="9">The M ring may be actively involved in energy transduction.</text>
</comment>
<feature type="domain" description="Flagellar M-ring N-terminal" evidence="12">
    <location>
        <begin position="46"/>
        <end position="222"/>
    </location>
</feature>
<reference evidence="14 15" key="1">
    <citation type="journal article" date="2018" name="Nat. Biotechnol.">
        <title>A standardized bacterial taxonomy based on genome phylogeny substantially revises the tree of life.</title>
        <authorList>
            <person name="Parks D.H."/>
            <person name="Chuvochina M."/>
            <person name="Waite D.W."/>
            <person name="Rinke C."/>
            <person name="Skarshewski A."/>
            <person name="Chaumeil P.A."/>
            <person name="Hugenholtz P."/>
        </authorList>
    </citation>
    <scope>NUCLEOTIDE SEQUENCE [LARGE SCALE GENOMIC DNA]</scope>
    <source>
        <strain evidence="14">UBA12544</strain>
    </source>
</reference>
<dbReference type="PRINTS" id="PR01009">
    <property type="entry name" value="FLGMRINGFLIF"/>
</dbReference>
<keyword evidence="14" id="KW-0969">Cilium</keyword>
<evidence type="ECO:0000256" key="6">
    <source>
        <dbReference type="ARBA" id="ARBA00022989"/>
    </source>
</evidence>
<feature type="compositionally biased region" description="Polar residues" evidence="10">
    <location>
        <begin position="306"/>
        <end position="338"/>
    </location>
</feature>
<evidence type="ECO:0000256" key="1">
    <source>
        <dbReference type="ARBA" id="ARBA00004117"/>
    </source>
</evidence>
<keyword evidence="14" id="KW-0966">Cell projection</keyword>
<dbReference type="NCBIfam" id="TIGR00206">
    <property type="entry name" value="fliF"/>
    <property type="match status" value="1"/>
</dbReference>
<evidence type="ECO:0000256" key="3">
    <source>
        <dbReference type="ARBA" id="ARBA00007971"/>
    </source>
</evidence>
<dbReference type="EMBL" id="DOLB01000096">
    <property type="protein sequence ID" value="HBT49424.1"/>
    <property type="molecule type" value="Genomic_DNA"/>
</dbReference>
<dbReference type="InterPro" id="IPR006182">
    <property type="entry name" value="FliF_N_dom"/>
</dbReference>
<organism evidence="14 15">
    <name type="scientific">Caldanaerobacter subterraneus</name>
    <dbReference type="NCBI Taxonomy" id="911092"/>
    <lineage>
        <taxon>Bacteria</taxon>
        <taxon>Bacillati</taxon>
        <taxon>Bacillota</taxon>
        <taxon>Clostridia</taxon>
        <taxon>Thermoanaerobacterales</taxon>
        <taxon>Thermoanaerobacteraceae</taxon>
        <taxon>Caldanaerobacter</taxon>
    </lineage>
</organism>
<evidence type="ECO:0000259" key="12">
    <source>
        <dbReference type="Pfam" id="PF01514"/>
    </source>
</evidence>
<dbReference type="InterPro" id="IPR000067">
    <property type="entry name" value="FlgMring_FliF"/>
</dbReference>
<accession>A0A124FCV8</accession>
<keyword evidence="4" id="KW-1003">Cell membrane</keyword>
<dbReference type="InterPro" id="IPR013556">
    <property type="entry name" value="Flag_M-ring_C"/>
</dbReference>
<evidence type="ECO:0000256" key="10">
    <source>
        <dbReference type="SAM" id="MobiDB-lite"/>
    </source>
</evidence>
<feature type="transmembrane region" description="Helical" evidence="11">
    <location>
        <begin position="425"/>
        <end position="446"/>
    </location>
</feature>
<sequence length="506" mass="55635">MPQSIANFREQLLNFWNKFDKKQKIQLTVIAILVFIGISLLVYIANRPNYVVLYSNLSLKDAGIVVEKLKSEFKVPYKLSDNGTTILVPAQYKDEIRMKLATEGIPQGGFSFQDAMNNSLSTTDQERRQKYLYFVQNEIQNSLRTIEGVQDAIVNIVVPDQNAFVLSNTTNQATAAVMLTLKPGATLTPSQVKGIIDFVSKSVEGLKPENVTVIDSTGKILTPESDSIAENASNQFALQKKVQEDLQNSLQTLLEQVFGPGNVVVRANVRLNFDKKTEDRIEYTPVQGNDNKGIVRSVQELKEKATGTQSGSPTGTASNTPPGGGALSTQSNNTSSYDKTETTINYEINQIKTTLVEAQGKIESISVAVVVNKPLNASMQQQIADLVANAAGGNNVKVSVQGIPFNQDLLKAMQAQKKVAQGMPLYLWGIIAALAVGGGLVAFLMIRRRKTKEVIPPAEEEVLATAEPVEEIVITEKDEKKKQIEKLIREKPDIVVQLIRTWLNEE</sequence>
<dbReference type="PANTHER" id="PTHR30046">
    <property type="entry name" value="FLAGELLAR M-RING PROTEIN"/>
    <property type="match status" value="1"/>
</dbReference>
<name>A0A124FCV8_9THEO</name>
<evidence type="ECO:0000256" key="9">
    <source>
        <dbReference type="PIRNR" id="PIRNR004862"/>
    </source>
</evidence>
<dbReference type="Pfam" id="PF01514">
    <property type="entry name" value="YscJ_FliF"/>
    <property type="match status" value="1"/>
</dbReference>
<dbReference type="AlphaFoldDB" id="A0A124FCV8"/>
<keyword evidence="5 11" id="KW-0812">Transmembrane</keyword>
<gene>
    <name evidence="14" type="primary">fliF</name>
    <name evidence="14" type="ORF">DEA61_06305</name>
</gene>
<keyword evidence="8 9" id="KW-0975">Bacterial flagellum</keyword>
<comment type="similarity">
    <text evidence="3 9">Belongs to the FliF family.</text>
</comment>
<dbReference type="GO" id="GO:0009431">
    <property type="term" value="C:bacterial-type flagellum basal body, MS ring"/>
    <property type="evidence" value="ECO:0007669"/>
    <property type="project" value="InterPro"/>
</dbReference>
<proteinExistence type="inferred from homology"/>